<dbReference type="FunFam" id="3.30.160.60:FF:000862">
    <property type="entry name" value="zinc finger protein 697"/>
    <property type="match status" value="1"/>
</dbReference>
<evidence type="ECO:0000256" key="9">
    <source>
        <dbReference type="ARBA" id="ARBA00023163"/>
    </source>
</evidence>
<dbReference type="Pfam" id="PF01352">
    <property type="entry name" value="KRAB"/>
    <property type="match status" value="1"/>
</dbReference>
<dbReference type="Pfam" id="PF00096">
    <property type="entry name" value="zf-C2H2"/>
    <property type="match status" value="5"/>
</dbReference>
<organism evidence="16 17">
    <name type="scientific">Pantherophis guttatus</name>
    <name type="common">Corn snake</name>
    <name type="synonym">Elaphe guttata</name>
    <dbReference type="NCBI Taxonomy" id="94885"/>
    <lineage>
        <taxon>Eukaryota</taxon>
        <taxon>Metazoa</taxon>
        <taxon>Chordata</taxon>
        <taxon>Craniata</taxon>
        <taxon>Vertebrata</taxon>
        <taxon>Euteleostomi</taxon>
        <taxon>Lepidosauria</taxon>
        <taxon>Squamata</taxon>
        <taxon>Bifurcata</taxon>
        <taxon>Unidentata</taxon>
        <taxon>Episquamata</taxon>
        <taxon>Toxicofera</taxon>
        <taxon>Serpentes</taxon>
        <taxon>Colubroidea</taxon>
        <taxon>Colubridae</taxon>
        <taxon>Colubrinae</taxon>
        <taxon>Pantherophis</taxon>
    </lineage>
</organism>
<dbReference type="Gene3D" id="6.10.140.140">
    <property type="match status" value="1"/>
</dbReference>
<evidence type="ECO:0000259" key="14">
    <source>
        <dbReference type="PROSITE" id="PS50804"/>
    </source>
</evidence>
<dbReference type="OMA" id="PNQGEEF"/>
<dbReference type="Gene3D" id="1.10.4020.10">
    <property type="entry name" value="DNA breaking-rejoining enzymes"/>
    <property type="match status" value="1"/>
</dbReference>
<feature type="region of interest" description="Disordered" evidence="12">
    <location>
        <begin position="698"/>
        <end position="727"/>
    </location>
</feature>
<dbReference type="KEGG" id="pgut:117668097"/>
<dbReference type="GO" id="GO:0008270">
    <property type="term" value="F:zinc ion binding"/>
    <property type="evidence" value="ECO:0007669"/>
    <property type="project" value="UniProtKB-KW"/>
</dbReference>
<dbReference type="PANTHER" id="PTHR14003:SF23">
    <property type="entry name" value="ZINC FINGER PROTEIN 143"/>
    <property type="match status" value="1"/>
</dbReference>
<dbReference type="InterPro" id="IPR003309">
    <property type="entry name" value="SCAN_dom"/>
</dbReference>
<sequence length="884" mass="101191">MWRGDKASPGTTRWLCSSPWRRCWRSGPGRRSGLWSRCCGGEGPARPRGLLALTQALQEEGWAERGDELPLRELRPLLEKGLRLVRKELLSWRAADLEGAEWAGSPEMVVVKEEEEEEEEEEEVTLPKVPGGQERMVVKEEKETAPDRIAPKVPPWQETVVVKEEEEEEEVTPNGTVAKVPLRKAGLEHGSPRVASVESSPQNRSREHHMPRKMLPADFRSPFAKEMREEVDAPGLKDVPRRRKDVVRRGPGKEVLESGKTVAPDFGSPRPKEAASGQQAQTDVRFKKGATYFRSPFAKQTGGLRGEMGVPGLKDVPWRRKDVPRGPVKELLDSGKTVAADFRSPRPKEAASGQQAETDVCFKKGAPWKKMEDLRDVLRVITRRKMRALSCSLWKQGPRKMCSRLHQLCRQWLKPEMNTKVRMQDLVILDQFLSFLPPEMESWIRECGAETSCQAVALAEGFLMSQAEDQKEQRETQRLPFPRTDLKPVAEKLEKKRDPPERSWDLLFREIFHEDQSWATSIRELAFIDSSPFLAGVEKAVEHPSQVLVSFQEVAVHFSEEEWSQLDPDQKSLYREIMLENSRNLAFLRNHVQENKETFQRFGDEGRRAEFANPTETKEHERNLSGNDSKNSPNSPSPEIQDSLPKGDPKDKIKVESTETSEEGLDLYEEHTIRTKEETLGQEDEENYSNRTTLLSERGKTDVGNKLHKQNGKPFDERGSFAPRERINSGEKPYKCMECGKSFSQRRYLTSHKIIHTGEKPFKCTDCGKSFNHKANLNSHRMNHTGEKPYKCNECGKNFTHNFQLTSHKRIHTGEKPYKCTVCGKRFNQRSNLNSHKKIHTEEKPHKCTECGKRFTQKGNLKSHKRIHVGEKPHKCKKCGKAFH</sequence>
<evidence type="ECO:0000256" key="6">
    <source>
        <dbReference type="ARBA" id="ARBA00022833"/>
    </source>
</evidence>
<evidence type="ECO:0000259" key="15">
    <source>
        <dbReference type="PROSITE" id="PS50805"/>
    </source>
</evidence>
<evidence type="ECO:0000256" key="11">
    <source>
        <dbReference type="PROSITE-ProRule" id="PRU00042"/>
    </source>
</evidence>
<keyword evidence="16" id="KW-1185">Reference proteome</keyword>
<dbReference type="AlphaFoldDB" id="A0A6P9C537"/>
<feature type="compositionally biased region" description="Basic and acidic residues" evidence="12">
    <location>
        <begin position="714"/>
        <end position="727"/>
    </location>
</feature>
<feature type="compositionally biased region" description="Basic and acidic residues" evidence="12">
    <location>
        <begin position="599"/>
        <end position="623"/>
    </location>
</feature>
<proteinExistence type="inferred from homology"/>
<comment type="similarity">
    <text evidence="2">Belongs to the krueppel C2H2-type zinc-finger protein family.</text>
</comment>
<dbReference type="RefSeq" id="XP_034277664.1">
    <property type="nucleotide sequence ID" value="XM_034421773.2"/>
</dbReference>
<dbReference type="SUPFAM" id="SSF47353">
    <property type="entry name" value="Retrovirus capsid dimerization domain-like"/>
    <property type="match status" value="1"/>
</dbReference>
<accession>A0A6P9C537</accession>
<dbReference type="FunFam" id="3.30.160.60:FF:000358">
    <property type="entry name" value="zinc finger protein 24"/>
    <property type="match status" value="1"/>
</dbReference>
<keyword evidence="9" id="KW-0804">Transcription</keyword>
<keyword evidence="7" id="KW-0805">Transcription regulation</keyword>
<reference evidence="17" key="1">
    <citation type="submission" date="2025-08" db="UniProtKB">
        <authorList>
            <consortium name="RefSeq"/>
        </authorList>
    </citation>
    <scope>IDENTIFICATION</scope>
    <source>
        <tissue evidence="17">Blood</tissue>
    </source>
</reference>
<evidence type="ECO:0000256" key="3">
    <source>
        <dbReference type="ARBA" id="ARBA00022723"/>
    </source>
</evidence>
<gene>
    <name evidence="17" type="primary">LOC117668097</name>
</gene>
<feature type="domain" description="SCAN box" evidence="14">
    <location>
        <begin position="397"/>
        <end position="462"/>
    </location>
</feature>
<comment type="subcellular location">
    <subcellularLocation>
        <location evidence="1">Nucleus</location>
    </subcellularLocation>
</comment>
<dbReference type="PROSITE" id="PS00028">
    <property type="entry name" value="ZINC_FINGER_C2H2_1"/>
    <property type="match status" value="5"/>
</dbReference>
<dbReference type="FunFam" id="3.30.160.60:FF:000396">
    <property type="entry name" value="Zinc finger protein"/>
    <property type="match status" value="1"/>
</dbReference>
<evidence type="ECO:0000256" key="10">
    <source>
        <dbReference type="ARBA" id="ARBA00023242"/>
    </source>
</evidence>
<feature type="compositionally biased region" description="Low complexity" evidence="12">
    <location>
        <begin position="625"/>
        <end position="638"/>
    </location>
</feature>
<dbReference type="GO" id="GO:0031519">
    <property type="term" value="C:PcG protein complex"/>
    <property type="evidence" value="ECO:0007669"/>
    <property type="project" value="TreeGrafter"/>
</dbReference>
<evidence type="ECO:0000256" key="4">
    <source>
        <dbReference type="ARBA" id="ARBA00022737"/>
    </source>
</evidence>
<evidence type="ECO:0000256" key="12">
    <source>
        <dbReference type="SAM" id="MobiDB-lite"/>
    </source>
</evidence>
<keyword evidence="10" id="KW-0539">Nucleus</keyword>
<dbReference type="PROSITE" id="PS50157">
    <property type="entry name" value="ZINC_FINGER_C2H2_2"/>
    <property type="match status" value="5"/>
</dbReference>
<feature type="domain" description="C2H2-type" evidence="13">
    <location>
        <begin position="762"/>
        <end position="789"/>
    </location>
</feature>
<feature type="region of interest" description="Disordered" evidence="12">
    <location>
        <begin position="114"/>
        <end position="287"/>
    </location>
</feature>
<dbReference type="PROSITE" id="PS50804">
    <property type="entry name" value="SCAN_BOX"/>
    <property type="match status" value="1"/>
</dbReference>
<dbReference type="InterPro" id="IPR001909">
    <property type="entry name" value="KRAB"/>
</dbReference>
<dbReference type="FunFam" id="3.30.160.60:FF:002343">
    <property type="entry name" value="Zinc finger protein 33A"/>
    <property type="match status" value="1"/>
</dbReference>
<dbReference type="InParanoid" id="A0A6P9C537"/>
<keyword evidence="6" id="KW-0862">Zinc</keyword>
<protein>
    <submittedName>
        <fullName evidence="17">Zinc finger protein with KRAB and SCAN domains 1-like</fullName>
    </submittedName>
</protein>
<dbReference type="InterPro" id="IPR038269">
    <property type="entry name" value="SCAN_sf"/>
</dbReference>
<evidence type="ECO:0000256" key="1">
    <source>
        <dbReference type="ARBA" id="ARBA00004123"/>
    </source>
</evidence>
<feature type="compositionally biased region" description="Acidic residues" evidence="12">
    <location>
        <begin position="114"/>
        <end position="124"/>
    </location>
</feature>
<feature type="domain" description="C2H2-type" evidence="13">
    <location>
        <begin position="790"/>
        <end position="817"/>
    </location>
</feature>
<feature type="domain" description="C2H2-type" evidence="13">
    <location>
        <begin position="818"/>
        <end position="845"/>
    </location>
</feature>
<evidence type="ECO:0000256" key="2">
    <source>
        <dbReference type="ARBA" id="ARBA00006991"/>
    </source>
</evidence>
<dbReference type="SUPFAM" id="SSF57667">
    <property type="entry name" value="beta-beta-alpha zinc fingers"/>
    <property type="match status" value="3"/>
</dbReference>
<dbReference type="CDD" id="cd07765">
    <property type="entry name" value="KRAB_A-box"/>
    <property type="match status" value="1"/>
</dbReference>
<keyword evidence="5 11" id="KW-0863">Zinc-finger</keyword>
<dbReference type="GO" id="GO:0000978">
    <property type="term" value="F:RNA polymerase II cis-regulatory region sequence-specific DNA binding"/>
    <property type="evidence" value="ECO:0007669"/>
    <property type="project" value="TreeGrafter"/>
</dbReference>
<dbReference type="GO" id="GO:0005667">
    <property type="term" value="C:transcription regulator complex"/>
    <property type="evidence" value="ECO:0007669"/>
    <property type="project" value="TreeGrafter"/>
</dbReference>
<feature type="domain" description="KRAB" evidence="15">
    <location>
        <begin position="549"/>
        <end position="622"/>
    </location>
</feature>
<dbReference type="Pfam" id="PF02023">
    <property type="entry name" value="SCAN"/>
    <property type="match status" value="1"/>
</dbReference>
<dbReference type="Proteomes" id="UP001652622">
    <property type="component" value="Unplaced"/>
</dbReference>
<dbReference type="InterPro" id="IPR013087">
    <property type="entry name" value="Znf_C2H2_type"/>
</dbReference>
<evidence type="ECO:0000313" key="17">
    <source>
        <dbReference type="RefSeq" id="XP_034277664.1"/>
    </source>
</evidence>
<dbReference type="GO" id="GO:0000981">
    <property type="term" value="F:DNA-binding transcription factor activity, RNA polymerase II-specific"/>
    <property type="evidence" value="ECO:0007669"/>
    <property type="project" value="TreeGrafter"/>
</dbReference>
<feature type="domain" description="C2H2-type" evidence="13">
    <location>
        <begin position="734"/>
        <end position="761"/>
    </location>
</feature>
<evidence type="ECO:0000256" key="7">
    <source>
        <dbReference type="ARBA" id="ARBA00023015"/>
    </source>
</evidence>
<dbReference type="SUPFAM" id="SSF109640">
    <property type="entry name" value="KRAB domain (Kruppel-associated box)"/>
    <property type="match status" value="1"/>
</dbReference>
<keyword evidence="8" id="KW-0238">DNA-binding</keyword>
<dbReference type="InterPro" id="IPR036236">
    <property type="entry name" value="Znf_C2H2_sf"/>
</dbReference>
<feature type="compositionally biased region" description="Basic and acidic residues" evidence="12">
    <location>
        <begin position="645"/>
        <end position="657"/>
    </location>
</feature>
<dbReference type="SMART" id="SM00431">
    <property type="entry name" value="SCAN"/>
    <property type="match status" value="1"/>
</dbReference>
<dbReference type="FunFam" id="3.30.160.60:FF:000016">
    <property type="entry name" value="zinc finger protein 37 homolog"/>
    <property type="match status" value="1"/>
</dbReference>
<evidence type="ECO:0000259" key="13">
    <source>
        <dbReference type="PROSITE" id="PS50157"/>
    </source>
</evidence>
<feature type="region of interest" description="Disordered" evidence="12">
    <location>
        <begin position="599"/>
        <end position="665"/>
    </location>
</feature>
<dbReference type="PROSITE" id="PS50805">
    <property type="entry name" value="KRAB"/>
    <property type="match status" value="1"/>
</dbReference>
<evidence type="ECO:0000313" key="16">
    <source>
        <dbReference type="Proteomes" id="UP001652622"/>
    </source>
</evidence>
<dbReference type="GO" id="GO:0000785">
    <property type="term" value="C:chromatin"/>
    <property type="evidence" value="ECO:0007669"/>
    <property type="project" value="TreeGrafter"/>
</dbReference>
<dbReference type="SMART" id="SM00355">
    <property type="entry name" value="ZnF_C2H2"/>
    <property type="match status" value="5"/>
</dbReference>
<dbReference type="InterPro" id="IPR036051">
    <property type="entry name" value="KRAB_dom_sf"/>
</dbReference>
<dbReference type="SMART" id="SM00349">
    <property type="entry name" value="KRAB"/>
    <property type="match status" value="1"/>
</dbReference>
<dbReference type="GeneID" id="117668097"/>
<keyword evidence="4" id="KW-0677">Repeat</keyword>
<dbReference type="Gene3D" id="3.30.160.60">
    <property type="entry name" value="Classic Zinc Finger"/>
    <property type="match status" value="5"/>
</dbReference>
<feature type="compositionally biased region" description="Basic and acidic residues" evidence="12">
    <location>
        <begin position="247"/>
        <end position="257"/>
    </location>
</feature>
<feature type="domain" description="C2H2-type" evidence="13">
    <location>
        <begin position="846"/>
        <end position="873"/>
    </location>
</feature>
<evidence type="ECO:0000256" key="8">
    <source>
        <dbReference type="ARBA" id="ARBA00023125"/>
    </source>
</evidence>
<name>A0A6P9C537_PANGU</name>
<keyword evidence="3" id="KW-0479">Metal-binding</keyword>
<dbReference type="PANTHER" id="PTHR14003">
    <property type="entry name" value="TRANSCRIPTIONAL REPRESSOR PROTEIN YY"/>
    <property type="match status" value="1"/>
</dbReference>
<feature type="compositionally biased region" description="Basic and acidic residues" evidence="12">
    <location>
        <begin position="136"/>
        <end position="150"/>
    </location>
</feature>
<evidence type="ECO:0000256" key="5">
    <source>
        <dbReference type="ARBA" id="ARBA00022771"/>
    </source>
</evidence>